<dbReference type="AGR" id="WB:WBGene00013365"/>
<dbReference type="UCSC" id="Y60A3A.19a">
    <property type="organism name" value="c. elegans"/>
</dbReference>
<dbReference type="PhylomeDB" id="A5PEX8"/>
<dbReference type="OMA" id="SWIITMW"/>
<dbReference type="FunCoup" id="A5PEX8">
    <property type="interactions" value="1192"/>
</dbReference>
<dbReference type="RefSeq" id="NP_001123056.1">
    <property type="nucleotide sequence ID" value="NM_001129584.1"/>
</dbReference>
<dbReference type="EMBL" id="BX284605">
    <property type="protein sequence ID" value="CAN99696.1"/>
    <property type="molecule type" value="Genomic_DNA"/>
</dbReference>
<dbReference type="OrthoDB" id="411251at2759"/>
<feature type="region of interest" description="Disordered" evidence="10">
    <location>
        <begin position="28"/>
        <end position="48"/>
    </location>
</feature>
<evidence type="ECO:0000256" key="1">
    <source>
        <dbReference type="ARBA" id="ARBA00004653"/>
    </source>
</evidence>
<dbReference type="CTD" id="180305"/>
<dbReference type="eggNOG" id="KOG2946">
    <property type="taxonomic scope" value="Eukaryota"/>
</dbReference>
<comment type="function">
    <text evidence="8">Involved in the maintenance of the Golgi structure.</text>
</comment>
<dbReference type="GO" id="GO:0006888">
    <property type="term" value="P:endoplasmic reticulum to Golgi vesicle-mediated transport"/>
    <property type="evidence" value="ECO:0000318"/>
    <property type="project" value="GO_Central"/>
</dbReference>
<accession>A5PEX8</accession>
<evidence type="ECO:0000256" key="2">
    <source>
        <dbReference type="ARBA" id="ARBA00010596"/>
    </source>
</evidence>
<sequence>MDYPGTGVKQPEVSIDLNGFYSSNFEQFEHPDQSSNAPNSGSISSPTGQISAQAYRRTNAGAAGKFMENSGFGWLLEVNEEDSDQIPLLEELDIDLTDIYYKIRCVLLPLPYFRMKLNIVRESPDFWGPLAVVLAFAILSLYGQFGVVSWIITIWFCGGFMVYFIARALGGDVGYSQVLGIVGYCLIPLVVTSLITPLFSSFRLLSNGLGMFGTIWSVYSAGTLLCVDELQAKKPLVVYPVFLLYIYFYSLYSGV</sequence>
<evidence type="ECO:0000256" key="10">
    <source>
        <dbReference type="SAM" id="MobiDB-lite"/>
    </source>
</evidence>
<dbReference type="Bgee" id="WBGene00013365">
    <property type="expression patterns" value="Expressed in germ line (C elegans) and 4 other cell types or tissues"/>
</dbReference>
<keyword evidence="5" id="KW-0333">Golgi apparatus</keyword>
<feature type="transmembrane region" description="Helical" evidence="9">
    <location>
        <begin position="178"/>
        <end position="199"/>
    </location>
</feature>
<feature type="transmembrane region" description="Helical" evidence="9">
    <location>
        <begin position="236"/>
        <end position="252"/>
    </location>
</feature>
<dbReference type="InParanoid" id="A5PEX8"/>
<dbReference type="GeneID" id="180305"/>
<organism evidence="12 13">
    <name type="scientific">Caenorhabditis elegans</name>
    <dbReference type="NCBI Taxonomy" id="6239"/>
    <lineage>
        <taxon>Eukaryota</taxon>
        <taxon>Metazoa</taxon>
        <taxon>Ecdysozoa</taxon>
        <taxon>Nematoda</taxon>
        <taxon>Chromadorea</taxon>
        <taxon>Rhabditida</taxon>
        <taxon>Rhabditina</taxon>
        <taxon>Rhabditomorpha</taxon>
        <taxon>Rhabditoidea</taxon>
        <taxon>Rhabditidae</taxon>
        <taxon>Peloderinae</taxon>
        <taxon>Caenorhabditis</taxon>
    </lineage>
</organism>
<evidence type="ECO:0000256" key="7">
    <source>
        <dbReference type="ARBA" id="ARBA00024188"/>
    </source>
</evidence>
<dbReference type="PANTHER" id="PTHR21236">
    <property type="entry name" value="GOLGI MEMBRANE PROTEIN YIP1"/>
    <property type="match status" value="1"/>
</dbReference>
<evidence type="ECO:0000256" key="3">
    <source>
        <dbReference type="ARBA" id="ARBA00022692"/>
    </source>
</evidence>
<dbReference type="GO" id="GO:0048280">
    <property type="term" value="P:vesicle fusion with Golgi apparatus"/>
    <property type="evidence" value="ECO:0000318"/>
    <property type="project" value="GO_Central"/>
</dbReference>
<feature type="transmembrane region" description="Helical" evidence="9">
    <location>
        <begin position="205"/>
        <end position="227"/>
    </location>
</feature>
<dbReference type="Proteomes" id="UP000001940">
    <property type="component" value="Chromosome V"/>
</dbReference>
<evidence type="ECO:0000256" key="9">
    <source>
        <dbReference type="RuleBase" id="RU361264"/>
    </source>
</evidence>
<evidence type="ECO:0000313" key="13">
    <source>
        <dbReference type="Proteomes" id="UP000001940"/>
    </source>
</evidence>
<name>A5PEX8_CAEEL</name>
<evidence type="ECO:0000259" key="11">
    <source>
        <dbReference type="Pfam" id="PF04893"/>
    </source>
</evidence>
<evidence type="ECO:0000256" key="4">
    <source>
        <dbReference type="ARBA" id="ARBA00022989"/>
    </source>
</evidence>
<dbReference type="KEGG" id="cel:CELE_Y60A3A.19"/>
<feature type="transmembrane region" description="Helical" evidence="9">
    <location>
        <begin position="124"/>
        <end position="142"/>
    </location>
</feature>
<protein>
    <recommendedName>
        <fullName evidence="9">Protein YIPF</fullName>
    </recommendedName>
</protein>
<feature type="transmembrane region" description="Helical" evidence="9">
    <location>
        <begin position="148"/>
        <end position="166"/>
    </location>
</feature>
<evidence type="ECO:0000256" key="8">
    <source>
        <dbReference type="ARBA" id="ARBA00037720"/>
    </source>
</evidence>
<evidence type="ECO:0000313" key="14">
    <source>
        <dbReference type="WormBase" id="Y60A3A.19b"/>
    </source>
</evidence>
<keyword evidence="6 9" id="KW-0472">Membrane</keyword>
<dbReference type="ExpressionAtlas" id="A5PEX8">
    <property type="expression patterns" value="baseline and differential"/>
</dbReference>
<keyword evidence="13" id="KW-1185">Reference proteome</keyword>
<evidence type="ECO:0000256" key="5">
    <source>
        <dbReference type="ARBA" id="ARBA00023034"/>
    </source>
</evidence>
<reference evidence="12 13" key="1">
    <citation type="journal article" date="1998" name="Science">
        <title>Genome sequence of the nematode C. elegans: a platform for investigating biology.</title>
        <authorList>
            <consortium name="The C. elegans sequencing consortium"/>
            <person name="Sulson J.E."/>
            <person name="Waterston R."/>
        </authorList>
    </citation>
    <scope>NUCLEOTIDE SEQUENCE [LARGE SCALE GENOMIC DNA]</scope>
    <source>
        <strain evidence="12 13">Bristol N2</strain>
    </source>
</reference>
<dbReference type="HOGENOM" id="CLU_072083_0_0_1"/>
<feature type="compositionally biased region" description="Low complexity" evidence="10">
    <location>
        <begin position="34"/>
        <end position="46"/>
    </location>
</feature>
<comment type="subcellular location">
    <subcellularLocation>
        <location evidence="1 9">Golgi apparatus membrane</location>
        <topology evidence="1 9">Multi-pass membrane protein</topology>
    </subcellularLocation>
    <subcellularLocation>
        <location evidence="7">Golgi apparatus</location>
        <location evidence="7">cis-Golgi network membrane</location>
    </subcellularLocation>
</comment>
<dbReference type="AlphaFoldDB" id="A5PEX8"/>
<dbReference type="InterPro" id="IPR045231">
    <property type="entry name" value="Yip1/4-like"/>
</dbReference>
<dbReference type="InterPro" id="IPR006977">
    <property type="entry name" value="Yip1_dom"/>
</dbReference>
<feature type="domain" description="Yip1" evidence="11">
    <location>
        <begin position="119"/>
        <end position="250"/>
    </location>
</feature>
<dbReference type="PaxDb" id="6239-Y60A3A.19b"/>
<dbReference type="STRING" id="6239.Y60A3A.19b.1"/>
<keyword evidence="4 9" id="KW-1133">Transmembrane helix</keyword>
<evidence type="ECO:0000313" key="12">
    <source>
        <dbReference type="EMBL" id="CAN99696.1"/>
    </source>
</evidence>
<dbReference type="Pfam" id="PF04893">
    <property type="entry name" value="Yip1"/>
    <property type="match status" value="1"/>
</dbReference>
<dbReference type="GO" id="GO:0005802">
    <property type="term" value="C:trans-Golgi network"/>
    <property type="evidence" value="ECO:0000318"/>
    <property type="project" value="GO_Central"/>
</dbReference>
<evidence type="ECO:0000256" key="6">
    <source>
        <dbReference type="ARBA" id="ARBA00023136"/>
    </source>
</evidence>
<dbReference type="GO" id="GO:0000139">
    <property type="term" value="C:Golgi membrane"/>
    <property type="evidence" value="ECO:0007669"/>
    <property type="project" value="UniProtKB-SubCell"/>
</dbReference>
<dbReference type="PANTHER" id="PTHR21236:SF7">
    <property type="entry name" value="PROTEIN YIPF4"/>
    <property type="match status" value="1"/>
</dbReference>
<gene>
    <name evidence="12" type="ORF">CELE_Y60A3A.19</name>
    <name evidence="12 14" type="ORF">Y60A3A.19</name>
</gene>
<proteinExistence type="inferred from homology"/>
<comment type="similarity">
    <text evidence="2 9">Belongs to the YIP1 family.</text>
</comment>
<dbReference type="WormBase" id="Y60A3A.19b">
    <property type="protein sequence ID" value="CE26225"/>
    <property type="gene ID" value="WBGene00013365"/>
</dbReference>
<keyword evidence="3 9" id="KW-0812">Transmembrane</keyword>